<dbReference type="Gene3D" id="3.40.50.2300">
    <property type="match status" value="1"/>
</dbReference>
<proteinExistence type="inferred from homology"/>
<dbReference type="EMBL" id="JAYJLD010000006">
    <property type="protein sequence ID" value="MEB3101144.1"/>
    <property type="molecule type" value="Genomic_DNA"/>
</dbReference>
<dbReference type="Gene3D" id="3.40.50.180">
    <property type="entry name" value="Methylesterase CheB, C-terminal domain"/>
    <property type="match status" value="1"/>
</dbReference>
<dbReference type="PROSITE" id="PS50122">
    <property type="entry name" value="CHEB"/>
    <property type="match status" value="1"/>
</dbReference>
<evidence type="ECO:0000259" key="6">
    <source>
        <dbReference type="PROSITE" id="PS50110"/>
    </source>
</evidence>
<evidence type="ECO:0000256" key="2">
    <source>
        <dbReference type="ARBA" id="ARBA00048267"/>
    </source>
</evidence>
<organism evidence="8 9">
    <name type="scientific">Ferviditalea candida</name>
    <dbReference type="NCBI Taxonomy" id="3108399"/>
    <lineage>
        <taxon>Bacteria</taxon>
        <taxon>Bacillati</taxon>
        <taxon>Bacillota</taxon>
        <taxon>Bacilli</taxon>
        <taxon>Bacillales</taxon>
        <taxon>Paenibacillaceae</taxon>
        <taxon>Ferviditalea</taxon>
    </lineage>
</organism>
<name>A0ABU5ZF75_9BACL</name>
<comment type="function">
    <text evidence="3">Involved in chemotaxis. Part of a chemotaxis signal transduction system that modulates chemotaxis in response to various stimuli. Catalyzes the demethylation of specific methylglutamate residues introduced into the chemoreceptors (methyl-accepting chemotaxis proteins or MCP) by CheR. Also mediates the irreversible deamidation of specific glutamine residues to glutamic acid.</text>
</comment>
<dbReference type="NCBIfam" id="NF001965">
    <property type="entry name" value="PRK00742.1"/>
    <property type="match status" value="1"/>
</dbReference>
<evidence type="ECO:0000256" key="5">
    <source>
        <dbReference type="PROSITE-ProRule" id="PRU00169"/>
    </source>
</evidence>
<dbReference type="EC" id="3.1.1.61" evidence="3"/>
<dbReference type="CDD" id="cd16432">
    <property type="entry name" value="CheB_Rec"/>
    <property type="match status" value="1"/>
</dbReference>
<dbReference type="InterPro" id="IPR011006">
    <property type="entry name" value="CheY-like_superfamily"/>
</dbReference>
<feature type="modified residue" description="4-aspartylphosphate" evidence="3 5">
    <location>
        <position position="57"/>
    </location>
</feature>
<comment type="PTM">
    <text evidence="3">Phosphorylated by CheA. Phosphorylation of the N-terminal regulatory domain activates the methylesterase activity.</text>
</comment>
<dbReference type="PROSITE" id="PS50110">
    <property type="entry name" value="RESPONSE_REGULATORY"/>
    <property type="match status" value="1"/>
</dbReference>
<keyword evidence="1 3" id="KW-0378">Hydrolase</keyword>
<dbReference type="PIRSF" id="PIRSF000876">
    <property type="entry name" value="RR_chemtxs_CheB"/>
    <property type="match status" value="1"/>
</dbReference>
<dbReference type="RefSeq" id="WP_371753262.1">
    <property type="nucleotide sequence ID" value="NZ_JAYJLD010000006.1"/>
</dbReference>
<evidence type="ECO:0000313" key="9">
    <source>
        <dbReference type="Proteomes" id="UP001310386"/>
    </source>
</evidence>
<dbReference type="NCBIfam" id="NF009206">
    <property type="entry name" value="PRK12555.1"/>
    <property type="match status" value="1"/>
</dbReference>
<dbReference type="InterPro" id="IPR001789">
    <property type="entry name" value="Sig_transdc_resp-reg_receiver"/>
</dbReference>
<dbReference type="InterPro" id="IPR035909">
    <property type="entry name" value="CheB_C"/>
</dbReference>
<dbReference type="InterPro" id="IPR000673">
    <property type="entry name" value="Sig_transdc_resp-reg_Me-estase"/>
</dbReference>
<keyword evidence="3 5" id="KW-0597">Phosphoprotein</keyword>
<dbReference type="SUPFAM" id="SSF52172">
    <property type="entry name" value="CheY-like"/>
    <property type="match status" value="1"/>
</dbReference>
<comment type="catalytic activity">
    <reaction evidence="2 3">
        <text>[protein]-L-glutamate 5-O-methyl ester + H2O = L-glutamyl-[protein] + methanol + H(+)</text>
        <dbReference type="Rhea" id="RHEA:23236"/>
        <dbReference type="Rhea" id="RHEA-COMP:10208"/>
        <dbReference type="Rhea" id="RHEA-COMP:10311"/>
        <dbReference type="ChEBI" id="CHEBI:15377"/>
        <dbReference type="ChEBI" id="CHEBI:15378"/>
        <dbReference type="ChEBI" id="CHEBI:17790"/>
        <dbReference type="ChEBI" id="CHEBI:29973"/>
        <dbReference type="ChEBI" id="CHEBI:82795"/>
        <dbReference type="EC" id="3.1.1.61"/>
    </reaction>
</comment>
<feature type="domain" description="Response regulatory" evidence="6">
    <location>
        <begin position="6"/>
        <end position="123"/>
    </location>
</feature>
<sequence length="358" mass="38857">MAQKFRVMVVDDSAFMRKLITDLISEDPEFQVVYAANNGREALERIAEIQPDVITMDIEMPEMNGLEALKAIMQCHPVPVIMLSSYADEAARETIMALELGAVDFIRKPSGSISLDLYSVKNTLIEKLKIAVETRVKSISFEHTGVVETKAAKAQISLTEPIRQIVAIGTSTGGPRALQQVLSRIPALIPAPILIVQHMPPKFTKSLAQRLDSSCEVHVVEAQDGESVKAGTVYIAPGGSHMKLVRHAGELRIQLTLEEARNGHRPSVDVLFESLIPLGGLIKHVVLMTGMGSDGAKGMKALKDAGAVTTIAESEETAVVYGMPRSAVELGCVTDLLPLQHISKKIMDSVMSHQRPEP</sequence>
<keyword evidence="3" id="KW-0963">Cytoplasm</keyword>
<comment type="caution">
    <text evidence="8">The sequence shown here is derived from an EMBL/GenBank/DDBJ whole genome shotgun (WGS) entry which is preliminary data.</text>
</comment>
<feature type="active site" evidence="3 4">
    <location>
        <position position="198"/>
    </location>
</feature>
<dbReference type="InterPro" id="IPR008248">
    <property type="entry name" value="CheB-like"/>
</dbReference>
<dbReference type="EC" id="3.5.1.44" evidence="3"/>
<reference evidence="8" key="1">
    <citation type="submission" date="2023-12" db="EMBL/GenBank/DDBJ databases">
        <title>Fervidustalea candida gen. nov., sp. nov., a novel member of the family Paenibacillaceae isolated from a geothermal area.</title>
        <authorList>
            <person name="Li W.-J."/>
            <person name="Jiao J.-Y."/>
            <person name="Chen Y."/>
        </authorList>
    </citation>
    <scope>NUCLEOTIDE SEQUENCE</scope>
    <source>
        <strain evidence="8">SYSU GA230002</strain>
    </source>
</reference>
<dbReference type="GO" id="GO:0008984">
    <property type="term" value="F:protein-glutamate methylesterase activity"/>
    <property type="evidence" value="ECO:0007669"/>
    <property type="project" value="UniProtKB-EC"/>
</dbReference>
<comment type="domain">
    <text evidence="3">Contains a C-terminal catalytic domain, and an N-terminal region which modulates catalytic activity.</text>
</comment>
<dbReference type="SUPFAM" id="SSF52738">
    <property type="entry name" value="Methylesterase CheB, C-terminal domain"/>
    <property type="match status" value="1"/>
</dbReference>
<evidence type="ECO:0000256" key="1">
    <source>
        <dbReference type="ARBA" id="ARBA00022801"/>
    </source>
</evidence>
<dbReference type="PANTHER" id="PTHR42872">
    <property type="entry name" value="PROTEIN-GLUTAMATE METHYLESTERASE/PROTEIN-GLUTAMINE GLUTAMINASE"/>
    <property type="match status" value="1"/>
</dbReference>
<evidence type="ECO:0000256" key="3">
    <source>
        <dbReference type="HAMAP-Rule" id="MF_00099"/>
    </source>
</evidence>
<dbReference type="PANTHER" id="PTHR42872:SF3">
    <property type="entry name" value="PROTEIN-GLUTAMATE METHYLESTERASE_PROTEIN-GLUTAMINE GLUTAMINASE 1"/>
    <property type="match status" value="1"/>
</dbReference>
<dbReference type="CDD" id="cd17541">
    <property type="entry name" value="REC_CheB-like"/>
    <property type="match status" value="1"/>
</dbReference>
<feature type="active site" evidence="3 4">
    <location>
        <position position="294"/>
    </location>
</feature>
<dbReference type="SMART" id="SM00448">
    <property type="entry name" value="REC"/>
    <property type="match status" value="1"/>
</dbReference>
<accession>A0ABU5ZF75</accession>
<dbReference type="Proteomes" id="UP001310386">
    <property type="component" value="Unassembled WGS sequence"/>
</dbReference>
<keyword evidence="9" id="KW-1185">Reference proteome</keyword>
<keyword evidence="3 4" id="KW-0145">Chemotaxis</keyword>
<comment type="catalytic activity">
    <reaction evidence="3">
        <text>L-glutaminyl-[protein] + H2O = L-glutamyl-[protein] + NH4(+)</text>
        <dbReference type="Rhea" id="RHEA:16441"/>
        <dbReference type="Rhea" id="RHEA-COMP:10207"/>
        <dbReference type="Rhea" id="RHEA-COMP:10208"/>
        <dbReference type="ChEBI" id="CHEBI:15377"/>
        <dbReference type="ChEBI" id="CHEBI:28938"/>
        <dbReference type="ChEBI" id="CHEBI:29973"/>
        <dbReference type="ChEBI" id="CHEBI:30011"/>
        <dbReference type="EC" id="3.5.1.44"/>
    </reaction>
</comment>
<evidence type="ECO:0000313" key="8">
    <source>
        <dbReference type="EMBL" id="MEB3101144.1"/>
    </source>
</evidence>
<dbReference type="Pfam" id="PF00072">
    <property type="entry name" value="Response_reg"/>
    <property type="match status" value="1"/>
</dbReference>
<feature type="active site" evidence="3 4">
    <location>
        <position position="171"/>
    </location>
</feature>
<dbReference type="Pfam" id="PF01339">
    <property type="entry name" value="CheB_methylest"/>
    <property type="match status" value="1"/>
</dbReference>
<protein>
    <recommendedName>
        <fullName evidence="3">Protein-glutamate methylesterase/protein-glutamine glutaminase</fullName>
        <ecNumber evidence="3">3.1.1.61</ecNumber>
        <ecNumber evidence="3">3.5.1.44</ecNumber>
    </recommendedName>
</protein>
<evidence type="ECO:0000259" key="7">
    <source>
        <dbReference type="PROSITE" id="PS50122"/>
    </source>
</evidence>
<comment type="similarity">
    <text evidence="3">Belongs to the CheB family.</text>
</comment>
<dbReference type="HAMAP" id="MF_00099">
    <property type="entry name" value="CheB_chemtxs"/>
    <property type="match status" value="1"/>
</dbReference>
<comment type="subcellular location">
    <subcellularLocation>
        <location evidence="3">Cytoplasm</location>
    </subcellularLocation>
</comment>
<evidence type="ECO:0000256" key="4">
    <source>
        <dbReference type="PROSITE-ProRule" id="PRU00050"/>
    </source>
</evidence>
<gene>
    <name evidence="3" type="primary">cheB</name>
    <name evidence="8" type="ORF">VF724_05650</name>
</gene>
<feature type="domain" description="CheB-type methylesterase" evidence="7">
    <location>
        <begin position="159"/>
        <end position="353"/>
    </location>
</feature>